<dbReference type="PANTHER" id="PTHR32322:SF2">
    <property type="entry name" value="EAMA DOMAIN-CONTAINING PROTEIN"/>
    <property type="match status" value="1"/>
</dbReference>
<keyword evidence="2 5" id="KW-0812">Transmembrane</keyword>
<dbReference type="Pfam" id="PF00892">
    <property type="entry name" value="EamA"/>
    <property type="match status" value="2"/>
</dbReference>
<keyword evidence="3 5" id="KW-1133">Transmembrane helix</keyword>
<evidence type="ECO:0000256" key="1">
    <source>
        <dbReference type="ARBA" id="ARBA00004141"/>
    </source>
</evidence>
<feature type="transmembrane region" description="Helical" evidence="5">
    <location>
        <begin position="65"/>
        <end position="86"/>
    </location>
</feature>
<reference evidence="7" key="1">
    <citation type="journal article" date="2017" name="Appl. Environ. Microbiol.">
        <title>Molecular characterization of an Endozoicomonas-like organism causing infection in king scallop Pecten maximus L.</title>
        <authorList>
            <person name="Cano I."/>
            <person name="van Aerle R."/>
            <person name="Ross S."/>
            <person name="Verner-Jeffreys D.W."/>
            <person name="Paley R.K."/>
            <person name="Rimmer G."/>
            <person name="Ryder D."/>
            <person name="Hooper P."/>
            <person name="Stone D."/>
            <person name="Feist S.W."/>
        </authorList>
    </citation>
    <scope>NUCLEOTIDE SEQUENCE</scope>
</reference>
<comment type="caution">
    <text evidence="7">The sequence shown here is derived from an EMBL/GenBank/DDBJ whole genome shotgun (WGS) entry which is preliminary data.</text>
</comment>
<gene>
    <name evidence="7" type="ORF">CI610_02654</name>
</gene>
<feature type="domain" description="EamA" evidence="6">
    <location>
        <begin position="7"/>
        <end position="137"/>
    </location>
</feature>
<dbReference type="AlphaFoldDB" id="A0A2H9T5B8"/>
<comment type="subcellular location">
    <subcellularLocation>
        <location evidence="1">Membrane</location>
        <topology evidence="1">Multi-pass membrane protein</topology>
    </subcellularLocation>
</comment>
<dbReference type="PANTHER" id="PTHR32322">
    <property type="entry name" value="INNER MEMBRANE TRANSPORTER"/>
    <property type="match status" value="1"/>
</dbReference>
<evidence type="ECO:0000256" key="5">
    <source>
        <dbReference type="SAM" id="Phobius"/>
    </source>
</evidence>
<dbReference type="GO" id="GO:0016020">
    <property type="term" value="C:membrane"/>
    <property type="evidence" value="ECO:0007669"/>
    <property type="project" value="UniProtKB-SubCell"/>
</dbReference>
<feature type="transmembrane region" description="Helical" evidence="5">
    <location>
        <begin position="122"/>
        <end position="140"/>
    </location>
</feature>
<feature type="transmembrane region" description="Helical" evidence="5">
    <location>
        <begin position="172"/>
        <end position="195"/>
    </location>
</feature>
<keyword evidence="4 5" id="KW-0472">Membrane</keyword>
<dbReference type="EMBL" id="NSIT01000187">
    <property type="protein sequence ID" value="PJE78413.1"/>
    <property type="molecule type" value="Genomic_DNA"/>
</dbReference>
<evidence type="ECO:0000256" key="2">
    <source>
        <dbReference type="ARBA" id="ARBA00022692"/>
    </source>
</evidence>
<feature type="transmembrane region" description="Helical" evidence="5">
    <location>
        <begin position="38"/>
        <end position="58"/>
    </location>
</feature>
<feature type="domain" description="EamA" evidence="6">
    <location>
        <begin position="147"/>
        <end position="278"/>
    </location>
</feature>
<proteinExistence type="predicted"/>
<dbReference type="SUPFAM" id="SSF103481">
    <property type="entry name" value="Multidrug resistance efflux transporter EmrE"/>
    <property type="match status" value="2"/>
</dbReference>
<feature type="transmembrane region" description="Helical" evidence="5">
    <location>
        <begin position="263"/>
        <end position="283"/>
    </location>
</feature>
<feature type="transmembrane region" description="Helical" evidence="5">
    <location>
        <begin position="92"/>
        <end position="110"/>
    </location>
</feature>
<feature type="transmembrane region" description="Helical" evidence="5">
    <location>
        <begin position="146"/>
        <end position="165"/>
    </location>
</feature>
<evidence type="ECO:0000259" key="6">
    <source>
        <dbReference type="Pfam" id="PF00892"/>
    </source>
</evidence>
<name>A0A2H9T5B8_9ZZZZ</name>
<protein>
    <recommendedName>
        <fullName evidence="6">EamA domain-containing protein</fullName>
    </recommendedName>
</protein>
<feature type="transmembrane region" description="Helical" evidence="5">
    <location>
        <begin position="207"/>
        <end position="225"/>
    </location>
</feature>
<dbReference type="InterPro" id="IPR037185">
    <property type="entry name" value="EmrE-like"/>
</dbReference>
<accession>A0A2H9T5B8</accession>
<evidence type="ECO:0000313" key="7">
    <source>
        <dbReference type="EMBL" id="PJE78413.1"/>
    </source>
</evidence>
<feature type="transmembrane region" description="Helical" evidence="5">
    <location>
        <begin position="237"/>
        <end position="257"/>
    </location>
</feature>
<evidence type="ECO:0000256" key="3">
    <source>
        <dbReference type="ARBA" id="ARBA00022989"/>
    </source>
</evidence>
<dbReference type="InterPro" id="IPR000620">
    <property type="entry name" value="EamA_dom"/>
</dbReference>
<dbReference type="InterPro" id="IPR050638">
    <property type="entry name" value="AA-Vitamin_Transporters"/>
</dbReference>
<evidence type="ECO:0000256" key="4">
    <source>
        <dbReference type="ARBA" id="ARBA00023136"/>
    </source>
</evidence>
<organism evidence="7">
    <name type="scientific">invertebrate metagenome</name>
    <dbReference type="NCBI Taxonomy" id="1711999"/>
    <lineage>
        <taxon>unclassified sequences</taxon>
        <taxon>metagenomes</taxon>
        <taxon>organismal metagenomes</taxon>
    </lineage>
</organism>
<sequence length="290" mass="32099">MNHSFKADSVMLLVTFLASSGWLFSKFALEGLPPMAFLGIRFTLAALLLGCFFGRGFFLLNKRQWIIVGQIGLAQTVAMLLWILAINSATELGGGAFITSTSMIMVPVMARLLFKVPLPRKIIMGLPLSLLGIALLALDNSWHIDWTQFLFFLSAISLAVHFNLISRYGSHLPAMIVAGLPLLMVGMSGLLLSILTEPWPDKISVNILGWLTASIVIATSLRFFLQSWGQPRADIHHAAVIMILEPVWTTIMSALWLSESLSWQKVSGCLLVFTALLISRVRWPFVMRKA</sequence>